<proteinExistence type="predicted"/>
<comment type="caution">
    <text evidence="1">The sequence shown here is derived from an EMBL/GenBank/DDBJ whole genome shotgun (WGS) entry which is preliminary data.</text>
</comment>
<accession>D4AKM5</accession>
<dbReference type="RefSeq" id="XP_003016579.1">
    <property type="nucleotide sequence ID" value="XM_003016533.1"/>
</dbReference>
<evidence type="ECO:0000313" key="1">
    <source>
        <dbReference type="EMBL" id="EFE35934.1"/>
    </source>
</evidence>
<keyword evidence="2" id="KW-1185">Reference proteome</keyword>
<dbReference type="Proteomes" id="UP000008866">
    <property type="component" value="Unassembled WGS sequence"/>
</dbReference>
<sequence length="66" mass="6955">MSGEIGRFRVLGHEIHIVVIGVGEVEVETVNFGCDGGGDGGDECVPGYHVDRVAGLEVPVDLGRDY</sequence>
<dbReference type="AlphaFoldDB" id="D4AKM5"/>
<dbReference type="HOGENOM" id="CLU_2833012_0_0_1"/>
<reference evidence="2" key="1">
    <citation type="journal article" date="2011" name="Genome Biol.">
        <title>Comparative and functional genomics provide insights into the pathogenicity of dermatophytic fungi.</title>
        <authorList>
            <person name="Burmester A."/>
            <person name="Shelest E."/>
            <person name="Gloeckner G."/>
            <person name="Heddergott C."/>
            <person name="Schindler S."/>
            <person name="Staib P."/>
            <person name="Heidel A."/>
            <person name="Felder M."/>
            <person name="Petzold A."/>
            <person name="Szafranski K."/>
            <person name="Feuermann M."/>
            <person name="Pedruzzi I."/>
            <person name="Priebe S."/>
            <person name="Groth M."/>
            <person name="Winkler R."/>
            <person name="Li W."/>
            <person name="Kniemeyer O."/>
            <person name="Schroeckh V."/>
            <person name="Hertweck C."/>
            <person name="Hube B."/>
            <person name="White T.C."/>
            <person name="Platzer M."/>
            <person name="Guthke R."/>
            <person name="Heitman J."/>
            <person name="Woestemeyer J."/>
            <person name="Zipfel P.F."/>
            <person name="Monod M."/>
            <person name="Brakhage A.A."/>
        </authorList>
    </citation>
    <scope>NUCLEOTIDE SEQUENCE [LARGE SCALE GENOMIC DNA]</scope>
    <source>
        <strain evidence="2">ATCC MYA-4681 / CBS 112371</strain>
    </source>
</reference>
<gene>
    <name evidence="1" type="ORF">ARB_04868</name>
</gene>
<name>D4AKM5_ARTBC</name>
<dbReference type="EMBL" id="ABSU01000002">
    <property type="protein sequence ID" value="EFE35934.1"/>
    <property type="molecule type" value="Genomic_DNA"/>
</dbReference>
<protein>
    <submittedName>
        <fullName evidence="1">Uncharacterized protein</fullName>
    </submittedName>
</protein>
<organism evidence="1 2">
    <name type="scientific">Arthroderma benhamiae (strain ATCC MYA-4681 / CBS 112371)</name>
    <name type="common">Trichophyton mentagrophytes</name>
    <dbReference type="NCBI Taxonomy" id="663331"/>
    <lineage>
        <taxon>Eukaryota</taxon>
        <taxon>Fungi</taxon>
        <taxon>Dikarya</taxon>
        <taxon>Ascomycota</taxon>
        <taxon>Pezizomycotina</taxon>
        <taxon>Eurotiomycetes</taxon>
        <taxon>Eurotiomycetidae</taxon>
        <taxon>Onygenales</taxon>
        <taxon>Arthrodermataceae</taxon>
        <taxon>Trichophyton</taxon>
    </lineage>
</organism>
<dbReference type="KEGG" id="abe:ARB_04868"/>
<evidence type="ECO:0000313" key="2">
    <source>
        <dbReference type="Proteomes" id="UP000008866"/>
    </source>
</evidence>
<dbReference type="GeneID" id="9522061"/>